<evidence type="ECO:0000313" key="1">
    <source>
        <dbReference type="EMBL" id="MBB1125544.1"/>
    </source>
</evidence>
<dbReference type="EMBL" id="JABVCQ010000007">
    <property type="protein sequence ID" value="MBB1125544.1"/>
    <property type="molecule type" value="Genomic_DNA"/>
</dbReference>
<name>A0A839H9K1_9GAMM</name>
<gene>
    <name evidence="1" type="ORF">HUK38_04770</name>
</gene>
<evidence type="ECO:0008006" key="3">
    <source>
        <dbReference type="Google" id="ProtNLM"/>
    </source>
</evidence>
<sequence>MSGRVFHSPIRRDMFYGGRHKIVGTTDELGVRGAYRVRLYHQPSGQLVQQTRSNENGDFQFDWINSDLYFCVAHDHGDEPVNGALRDYVTPEDRDNE</sequence>
<dbReference type="AlphaFoldDB" id="A0A839H9K1"/>
<dbReference type="RefSeq" id="WP_182582996.1">
    <property type="nucleotide sequence ID" value="NZ_JABVCQ010000007.1"/>
</dbReference>
<protein>
    <recommendedName>
        <fullName evidence="3">Carboxypeptidase regulatory-like domain-containing protein</fullName>
    </recommendedName>
</protein>
<proteinExistence type="predicted"/>
<dbReference type="Proteomes" id="UP000548632">
    <property type="component" value="Unassembled WGS sequence"/>
</dbReference>
<organism evidence="1 2">
    <name type="scientific">Thiospirillum jenense</name>
    <dbReference type="NCBI Taxonomy" id="1653858"/>
    <lineage>
        <taxon>Bacteria</taxon>
        <taxon>Pseudomonadati</taxon>
        <taxon>Pseudomonadota</taxon>
        <taxon>Gammaproteobacteria</taxon>
        <taxon>Chromatiales</taxon>
        <taxon>Chromatiaceae</taxon>
        <taxon>Thiospirillum</taxon>
    </lineage>
</organism>
<keyword evidence="2" id="KW-1185">Reference proteome</keyword>
<reference evidence="1 2" key="1">
    <citation type="journal article" date="2020" name="Arch. Microbiol.">
        <title>The genome sequence of the giant phototrophic gammaproteobacterium Thiospirillum jenense gives insight into its physiological properties and phylogenetic relationships.</title>
        <authorList>
            <person name="Imhoff J.F."/>
            <person name="Meyer T.E."/>
            <person name="Kyndt J.A."/>
        </authorList>
    </citation>
    <scope>NUCLEOTIDE SEQUENCE [LARGE SCALE GENOMIC DNA]</scope>
    <source>
        <strain evidence="1 2">DSM 216</strain>
    </source>
</reference>
<accession>A0A839H9K1</accession>
<comment type="caution">
    <text evidence="1">The sequence shown here is derived from an EMBL/GenBank/DDBJ whole genome shotgun (WGS) entry which is preliminary data.</text>
</comment>
<evidence type="ECO:0000313" key="2">
    <source>
        <dbReference type="Proteomes" id="UP000548632"/>
    </source>
</evidence>